<protein>
    <submittedName>
        <fullName evidence="1">Uncharacterized protein</fullName>
    </submittedName>
</protein>
<reference evidence="1" key="1">
    <citation type="submission" date="2023-04" db="EMBL/GenBank/DDBJ databases">
        <title>A chromosome-level genome assembly of the parasitoid wasp Eretmocerus hayati.</title>
        <authorList>
            <person name="Zhong Y."/>
            <person name="Liu S."/>
            <person name="Liu Y."/>
        </authorList>
    </citation>
    <scope>NUCLEOTIDE SEQUENCE</scope>
    <source>
        <strain evidence="1">ZJU_SS_LIU_2023</strain>
    </source>
</reference>
<accession>A0ACC2N1I7</accession>
<evidence type="ECO:0000313" key="2">
    <source>
        <dbReference type="Proteomes" id="UP001239111"/>
    </source>
</evidence>
<keyword evidence="2" id="KW-1185">Reference proteome</keyword>
<sequence>MVIVFLAVLSSGIALNHSSLTLTIIDTKENFYFADEKFDPDSARLFIANCRDHQGDELHLHHSCDIVVHSLPLNLSQSPTRKCPNINLVENSTTITGLPIHGIHFQSFNDDVAVIKWEKVLCESNIIFITIVNVTSCSVTRLQSRHDLNINQMMENVSGHGPNFGVFSEDKKLCEVEKFRLKDKLLDQANLSSTSGIVELTSVEDTKGDIVVRFDEHNLKLTFKRNMHDDSGLHVFPNNKFRYVAMSKTNGKFGLCSALRSNQTRCAQYDAEGRMKINASLKLESNEVPMVVYNLIGDTMLMLSSNCSEEVSGTYRCKNFLITKIEVNGQRKSWSHIDSIPGEEFTCNFNQGVVRADGFEVDDKVCFYLKCFHKKILEDKINAEHFIDFRSVCVPKAFM</sequence>
<name>A0ACC2N1I7_9HYME</name>
<evidence type="ECO:0000313" key="1">
    <source>
        <dbReference type="EMBL" id="KAJ8664881.1"/>
    </source>
</evidence>
<dbReference type="Proteomes" id="UP001239111">
    <property type="component" value="Chromosome 4"/>
</dbReference>
<organism evidence="1 2">
    <name type="scientific">Eretmocerus hayati</name>
    <dbReference type="NCBI Taxonomy" id="131215"/>
    <lineage>
        <taxon>Eukaryota</taxon>
        <taxon>Metazoa</taxon>
        <taxon>Ecdysozoa</taxon>
        <taxon>Arthropoda</taxon>
        <taxon>Hexapoda</taxon>
        <taxon>Insecta</taxon>
        <taxon>Pterygota</taxon>
        <taxon>Neoptera</taxon>
        <taxon>Endopterygota</taxon>
        <taxon>Hymenoptera</taxon>
        <taxon>Apocrita</taxon>
        <taxon>Proctotrupomorpha</taxon>
        <taxon>Chalcidoidea</taxon>
        <taxon>Aphelinidae</taxon>
        <taxon>Aphelininae</taxon>
        <taxon>Eretmocerus</taxon>
    </lineage>
</organism>
<proteinExistence type="predicted"/>
<dbReference type="EMBL" id="CM056744">
    <property type="protein sequence ID" value="KAJ8664881.1"/>
    <property type="molecule type" value="Genomic_DNA"/>
</dbReference>
<comment type="caution">
    <text evidence="1">The sequence shown here is derived from an EMBL/GenBank/DDBJ whole genome shotgun (WGS) entry which is preliminary data.</text>
</comment>
<gene>
    <name evidence="1" type="ORF">QAD02_006543</name>
</gene>